<comment type="caution">
    <text evidence="6">The sequence shown here is derived from an EMBL/GenBank/DDBJ whole genome shotgun (WGS) entry which is preliminary data.</text>
</comment>
<organism evidence="6 7">
    <name type="scientific">Nibrella saemangeumensis</name>
    <dbReference type="NCBI Taxonomy" id="1084526"/>
    <lineage>
        <taxon>Bacteria</taxon>
        <taxon>Pseudomonadati</taxon>
        <taxon>Bacteroidota</taxon>
        <taxon>Cytophagia</taxon>
        <taxon>Cytophagales</taxon>
        <taxon>Spirosomataceae</taxon>
        <taxon>Nibrella</taxon>
    </lineage>
</organism>
<accession>A0ABP8NST4</accession>
<evidence type="ECO:0000313" key="6">
    <source>
        <dbReference type="EMBL" id="GAA4471127.1"/>
    </source>
</evidence>
<dbReference type="Proteomes" id="UP001501175">
    <property type="component" value="Unassembled WGS sequence"/>
</dbReference>
<proteinExistence type="predicted"/>
<dbReference type="InterPro" id="IPR012312">
    <property type="entry name" value="Hemerythrin-like"/>
</dbReference>
<dbReference type="PANTHER" id="PTHR36438:SF1">
    <property type="entry name" value="IRON-SULFUR CLUSTER REPAIR PROTEIN YTFE"/>
    <property type="match status" value="1"/>
</dbReference>
<dbReference type="PANTHER" id="PTHR36438">
    <property type="entry name" value="IRON-SULFUR CLUSTER REPAIR PROTEIN YTFE"/>
    <property type="match status" value="1"/>
</dbReference>
<dbReference type="CDD" id="cd12108">
    <property type="entry name" value="Hr-like"/>
    <property type="match status" value="1"/>
</dbReference>
<keyword evidence="2" id="KW-0963">Cytoplasm</keyword>
<comment type="subcellular location">
    <subcellularLocation>
        <location evidence="1">Cytoplasm</location>
    </subcellularLocation>
</comment>
<keyword evidence="7" id="KW-1185">Reference proteome</keyword>
<name>A0ABP8NST4_9BACT</name>
<evidence type="ECO:0000256" key="3">
    <source>
        <dbReference type="ARBA" id="ARBA00022723"/>
    </source>
</evidence>
<evidence type="ECO:0000313" key="7">
    <source>
        <dbReference type="Proteomes" id="UP001501175"/>
    </source>
</evidence>
<feature type="domain" description="Hemerythrin-like" evidence="5">
    <location>
        <begin position="87"/>
        <end position="237"/>
    </location>
</feature>
<dbReference type="InterPro" id="IPR019903">
    <property type="entry name" value="RIC_family"/>
</dbReference>
<evidence type="ECO:0000259" key="5">
    <source>
        <dbReference type="Pfam" id="PF01814"/>
    </source>
</evidence>
<evidence type="ECO:0000256" key="2">
    <source>
        <dbReference type="ARBA" id="ARBA00022490"/>
    </source>
</evidence>
<protein>
    <submittedName>
        <fullName evidence="6">Iron-sulfur cluster repair di-iron protein</fullName>
    </submittedName>
</protein>
<evidence type="ECO:0000256" key="1">
    <source>
        <dbReference type="ARBA" id="ARBA00004496"/>
    </source>
</evidence>
<gene>
    <name evidence="6" type="primary">ric</name>
    <name evidence="6" type="ORF">GCM10023189_61050</name>
</gene>
<keyword evidence="3" id="KW-0479">Metal-binding</keyword>
<dbReference type="NCBIfam" id="TIGR03652">
    <property type="entry name" value="FeS_repair_RIC"/>
    <property type="match status" value="1"/>
</dbReference>
<evidence type="ECO:0000256" key="4">
    <source>
        <dbReference type="ARBA" id="ARBA00023004"/>
    </source>
</evidence>
<dbReference type="Gene3D" id="1.20.120.520">
    <property type="entry name" value="nmb1532 protein domain like"/>
    <property type="match status" value="1"/>
</dbReference>
<dbReference type="RefSeq" id="WP_345250412.1">
    <property type="nucleotide sequence ID" value="NZ_BAABHD010000084.1"/>
</dbReference>
<dbReference type="Pfam" id="PF04405">
    <property type="entry name" value="ScdA_N"/>
    <property type="match status" value="1"/>
</dbReference>
<reference evidence="7" key="1">
    <citation type="journal article" date="2019" name="Int. J. Syst. Evol. Microbiol.">
        <title>The Global Catalogue of Microorganisms (GCM) 10K type strain sequencing project: providing services to taxonomists for standard genome sequencing and annotation.</title>
        <authorList>
            <consortium name="The Broad Institute Genomics Platform"/>
            <consortium name="The Broad Institute Genome Sequencing Center for Infectious Disease"/>
            <person name="Wu L."/>
            <person name="Ma J."/>
        </authorList>
    </citation>
    <scope>NUCLEOTIDE SEQUENCE [LARGE SCALE GENOMIC DNA]</scope>
    <source>
        <strain evidence="7">JCM 17927</strain>
    </source>
</reference>
<keyword evidence="4" id="KW-0408">Iron</keyword>
<dbReference type="EMBL" id="BAABHD010000084">
    <property type="protein sequence ID" value="GAA4471127.1"/>
    <property type="molecule type" value="Genomic_DNA"/>
</dbReference>
<sequence>MLTINNFDSDATTVGEIVAQDIRTAEIFKRLGIDFCCNGKRTLAEASQRAGVPVQEVIEKLGHLPTGKRLPSEQFDRWSPVFLADYIVNVHHGYLYENLPFIEQLAYKVASKHGERFPEVLLIWDTYEALKAELIPHLEKEERVVFPFIRQLVQAERVNTSIPVTQIGSLQMPIHVMEAEHDAAGTLLFKLRELTSDYTPPINACNTHRLLYAKLEELETDLMQHIHLENNLLFPKALTLEQELALN</sequence>
<dbReference type="Pfam" id="PF01814">
    <property type="entry name" value="Hemerythrin"/>
    <property type="match status" value="1"/>
</dbReference>